<evidence type="ECO:0000313" key="2">
    <source>
        <dbReference type="Proteomes" id="UP000198984"/>
    </source>
</evidence>
<dbReference type="PROSITE" id="PS51257">
    <property type="entry name" value="PROKAR_LIPOPROTEIN"/>
    <property type="match status" value="1"/>
</dbReference>
<keyword evidence="2" id="KW-1185">Reference proteome</keyword>
<dbReference type="Pfam" id="PF12771">
    <property type="entry name" value="SusD-like_2"/>
    <property type="match status" value="1"/>
</dbReference>
<sequence length="562" mass="62909">MRKTLLQAACALTLLATSCSRDKYAELNTDPDLIQVDQVNAKALFPTAPLAIHTNDFEAYYDIHRNIQYWIGAWVPLSGNGAIITRFKTPISASNYPYSYEDLYSRETIGAGGTLVEMRNVIDKMDDATRAKYQHIRAISYVPMALSAFIVSDLLGSVAYSDAFRARYTTPPVLTPKYDTQEALYDTLDNQLKQSVAILKQSLPGQETLGGYDLYYHGAGTESQNWAMAANSMRLRIAMRMLKRKPDAAKAIINEVLADNVGPINSRAASWIFRAGSTVANGGNYNVAAALSGQKASIDFMYKNHDPRIRNIYQKVELTQDQFNTFQASGVIAPGEVYQEYRGRYTSPDAANEPDKKFYFNYITGSTAYVSYIQYALFNSSIASGLVNYPVITYADVCFMRAELAARGVTTEDAADWYNKGIEASLADYDDWGKDAKVVGYTPLTADEVTAYKQSPDIAYNPAKGIEQICIQQFINFYRNPYECWALIKRTGYPSQTGQVFKAEKVRAGGVEAVMPRRWSLFVPPITDFNYANRRAAIEEMQKDPDLGDLTDITGRVWWDKK</sequence>
<dbReference type="SUPFAM" id="SSF48452">
    <property type="entry name" value="TPR-like"/>
    <property type="match status" value="1"/>
</dbReference>
<dbReference type="InterPro" id="IPR041662">
    <property type="entry name" value="SusD-like_2"/>
</dbReference>
<proteinExistence type="predicted"/>
<name>A0A1H7ZP88_9BACT</name>
<gene>
    <name evidence="1" type="ORF">SAMN04488505_105134</name>
</gene>
<dbReference type="STRING" id="573321.SAMN04488505_105134"/>
<reference evidence="1 2" key="1">
    <citation type="submission" date="2016-10" db="EMBL/GenBank/DDBJ databases">
        <authorList>
            <person name="de Groot N.N."/>
        </authorList>
    </citation>
    <scope>NUCLEOTIDE SEQUENCE [LARGE SCALE GENOMIC DNA]</scope>
    <source>
        <strain evidence="1 2">DSM 21039</strain>
    </source>
</reference>
<dbReference type="EMBL" id="FOBB01000005">
    <property type="protein sequence ID" value="SEM59368.1"/>
    <property type="molecule type" value="Genomic_DNA"/>
</dbReference>
<dbReference type="InterPro" id="IPR011990">
    <property type="entry name" value="TPR-like_helical_dom_sf"/>
</dbReference>
<dbReference type="Proteomes" id="UP000198984">
    <property type="component" value="Unassembled WGS sequence"/>
</dbReference>
<evidence type="ECO:0000313" key="1">
    <source>
        <dbReference type="EMBL" id="SEM59368.1"/>
    </source>
</evidence>
<dbReference type="RefSeq" id="WP_089916230.1">
    <property type="nucleotide sequence ID" value="NZ_FOBB01000005.1"/>
</dbReference>
<dbReference type="Gene3D" id="1.25.40.390">
    <property type="match status" value="1"/>
</dbReference>
<dbReference type="OrthoDB" id="9766256at2"/>
<accession>A0A1H7ZP88</accession>
<dbReference type="AlphaFoldDB" id="A0A1H7ZP88"/>
<organism evidence="1 2">
    <name type="scientific">Chitinophaga rupis</name>
    <dbReference type="NCBI Taxonomy" id="573321"/>
    <lineage>
        <taxon>Bacteria</taxon>
        <taxon>Pseudomonadati</taxon>
        <taxon>Bacteroidota</taxon>
        <taxon>Chitinophagia</taxon>
        <taxon>Chitinophagales</taxon>
        <taxon>Chitinophagaceae</taxon>
        <taxon>Chitinophaga</taxon>
    </lineage>
</organism>
<protein>
    <submittedName>
        <fullName evidence="1">Starch-binding associating with outer membrane</fullName>
    </submittedName>
</protein>